<feature type="domain" description="RNase H type-2" evidence="13">
    <location>
        <begin position="74"/>
        <end position="297"/>
    </location>
</feature>
<evidence type="ECO:0000256" key="5">
    <source>
        <dbReference type="ARBA" id="ARBA00022723"/>
    </source>
</evidence>
<dbReference type="PANTHER" id="PTHR10954:SF7">
    <property type="entry name" value="RIBONUCLEASE H2 SUBUNIT A"/>
    <property type="match status" value="1"/>
</dbReference>
<dbReference type="CDD" id="cd07181">
    <property type="entry name" value="RNase_HII_eukaryota_like"/>
    <property type="match status" value="1"/>
</dbReference>
<dbReference type="FunFam" id="1.10.10.460:FF:000001">
    <property type="entry name" value="Ribonuclease"/>
    <property type="match status" value="1"/>
</dbReference>
<accession>A0AAE1H7L7</accession>
<evidence type="ECO:0000256" key="11">
    <source>
        <dbReference type="SAM" id="MobiDB-lite"/>
    </source>
</evidence>
<evidence type="ECO:0000313" key="14">
    <source>
        <dbReference type="EMBL" id="KAK3916241.1"/>
    </source>
</evidence>
<dbReference type="EC" id="3.1.26.4" evidence="10"/>
<feature type="binding site" evidence="9">
    <location>
        <position position="188"/>
    </location>
    <ligand>
        <name>a divalent metal cation</name>
        <dbReference type="ChEBI" id="CHEBI:60240"/>
    </ligand>
</feature>
<dbReference type="Gene3D" id="3.30.420.10">
    <property type="entry name" value="Ribonuclease H-like superfamily/Ribonuclease H"/>
    <property type="match status" value="1"/>
</dbReference>
<dbReference type="GO" id="GO:0006298">
    <property type="term" value="P:mismatch repair"/>
    <property type="evidence" value="ECO:0007669"/>
    <property type="project" value="TreeGrafter"/>
</dbReference>
<comment type="function">
    <text evidence="8">Catalytic subunit of RNase HII, an endonuclease that specifically degrades the RNA of RNA:DNA hybrids. Participates in DNA replication, possibly by mediating the removal of lagging-strand Okazaki fragment RNA primers during DNA replication. Mediates the excision of single ribonucleotides from DNA:RNA duplexes.</text>
</comment>
<dbReference type="InterPro" id="IPR001352">
    <property type="entry name" value="RNase_HII/HIII"/>
</dbReference>
<feature type="binding site" evidence="9">
    <location>
        <position position="80"/>
    </location>
    <ligand>
        <name>a divalent metal cation</name>
        <dbReference type="ChEBI" id="CHEBI:60240"/>
    </ligand>
</feature>
<dbReference type="Gene3D" id="1.10.10.460">
    <property type="entry name" value="Ribonuclease hii. Domain 2"/>
    <property type="match status" value="1"/>
</dbReference>
<evidence type="ECO:0000259" key="13">
    <source>
        <dbReference type="PROSITE" id="PS51975"/>
    </source>
</evidence>
<dbReference type="GO" id="GO:0004523">
    <property type="term" value="F:RNA-DNA hybrid ribonuclease activity"/>
    <property type="evidence" value="ECO:0007669"/>
    <property type="project" value="UniProtKB-UniRule"/>
</dbReference>
<dbReference type="SUPFAM" id="SSF53098">
    <property type="entry name" value="Ribonuclease H-like"/>
    <property type="match status" value="1"/>
</dbReference>
<dbReference type="InterPro" id="IPR004649">
    <property type="entry name" value="RNase_H2_suA"/>
</dbReference>
<dbReference type="GO" id="GO:0003723">
    <property type="term" value="F:RNA binding"/>
    <property type="evidence" value="ECO:0007669"/>
    <property type="project" value="UniProtKB-UniRule"/>
</dbReference>
<dbReference type="Pfam" id="PF01351">
    <property type="entry name" value="RNase_HII"/>
    <property type="match status" value="1"/>
</dbReference>
<evidence type="ECO:0000256" key="2">
    <source>
        <dbReference type="ARBA" id="ARBA00001946"/>
    </source>
</evidence>
<evidence type="ECO:0000256" key="8">
    <source>
        <dbReference type="ARBA" id="ARBA00024981"/>
    </source>
</evidence>
<comment type="cofactor">
    <cofactor evidence="2">
        <name>Mg(2+)</name>
        <dbReference type="ChEBI" id="CHEBI:18420"/>
    </cofactor>
</comment>
<evidence type="ECO:0000256" key="1">
    <source>
        <dbReference type="ARBA" id="ARBA00000077"/>
    </source>
</evidence>
<proteinExistence type="inferred from homology"/>
<keyword evidence="15" id="KW-1185">Reference proteome</keyword>
<dbReference type="EMBL" id="JAHWGI010000505">
    <property type="protein sequence ID" value="KAK3916241.1"/>
    <property type="molecule type" value="Genomic_DNA"/>
</dbReference>
<gene>
    <name evidence="14" type="ORF">KUF71_006109</name>
</gene>
<dbReference type="InterPro" id="IPR024567">
    <property type="entry name" value="RNase_HII/HIII_dom"/>
</dbReference>
<reference evidence="14" key="1">
    <citation type="submission" date="2021-07" db="EMBL/GenBank/DDBJ databases">
        <authorList>
            <person name="Catto M.A."/>
            <person name="Jacobson A."/>
            <person name="Kennedy G."/>
            <person name="Labadie P."/>
            <person name="Hunt B.G."/>
            <person name="Srinivasan R."/>
        </authorList>
    </citation>
    <scope>NUCLEOTIDE SEQUENCE</scope>
    <source>
        <strain evidence="14">PL_HMW_Pooled</strain>
        <tissue evidence="14">Head</tissue>
    </source>
</reference>
<evidence type="ECO:0000313" key="15">
    <source>
        <dbReference type="Proteomes" id="UP001219518"/>
    </source>
</evidence>
<evidence type="ECO:0000256" key="6">
    <source>
        <dbReference type="ARBA" id="ARBA00022759"/>
    </source>
</evidence>
<keyword evidence="12" id="KW-0812">Transmembrane</keyword>
<feature type="binding site" evidence="9">
    <location>
        <position position="81"/>
    </location>
    <ligand>
        <name>a divalent metal cation</name>
        <dbReference type="ChEBI" id="CHEBI:60240"/>
    </ligand>
</feature>
<evidence type="ECO:0000256" key="12">
    <source>
        <dbReference type="SAM" id="Phobius"/>
    </source>
</evidence>
<feature type="region of interest" description="Disordered" evidence="11">
    <location>
        <begin position="296"/>
        <end position="328"/>
    </location>
</feature>
<dbReference type="PANTHER" id="PTHR10954">
    <property type="entry name" value="RIBONUCLEASE H2 SUBUNIT A"/>
    <property type="match status" value="1"/>
</dbReference>
<sequence length="344" mass="38065">MVKKRRAAIVCFTPTPTTIVCLFIDFLESLANILKMEDSSVSCAEHLGQYFSERDNSSNVILSSNVPDLCKTEKCCLGVDEAGRGPVLGPMVYGIAYCPLDKSDDLKKLGCADSKVLTEEKREELFGKLCEGKDYVGWAVEVISPNSICNSMLRRQKYSLNQVSHDSAIGLIKKAVEDGVNIAEVFVDTVGPADKYQEKLSKIFPEFKITVASKADATYPCVSAASICAKVARDRALQVWKFEDGIENPAEGWGSGYPNDPVSKKFLQKNIDHVFGFPQMVRMSWSTADKILQESAAPVEWEEEEDDTSGNTPSISSYFSATKSKKRATHPYFRERCLKSTVSI</sequence>
<comment type="function">
    <text evidence="10">Endonuclease that specifically degrades the RNA of RNA-DNA hybrids.</text>
</comment>
<comment type="similarity">
    <text evidence="3">Belongs to the RNase HII family. Eukaryotic subfamily.</text>
</comment>
<evidence type="ECO:0000256" key="10">
    <source>
        <dbReference type="RuleBase" id="RU003515"/>
    </source>
</evidence>
<keyword evidence="12" id="KW-1133">Transmembrane helix</keyword>
<reference evidence="14" key="2">
    <citation type="journal article" date="2023" name="BMC Genomics">
        <title>Pest status, molecular evolution, and epigenetic factors derived from the genome assembly of Frankliniella fusca, a thysanopteran phytovirus vector.</title>
        <authorList>
            <person name="Catto M.A."/>
            <person name="Labadie P.E."/>
            <person name="Jacobson A.L."/>
            <person name="Kennedy G.G."/>
            <person name="Srinivasan R."/>
            <person name="Hunt B.G."/>
        </authorList>
    </citation>
    <scope>NUCLEOTIDE SEQUENCE</scope>
    <source>
        <strain evidence="14">PL_HMW_Pooled</strain>
    </source>
</reference>
<dbReference type="Proteomes" id="UP001219518">
    <property type="component" value="Unassembled WGS sequence"/>
</dbReference>
<dbReference type="InterPro" id="IPR023160">
    <property type="entry name" value="RNase_HII_hlx-loop-hlx_cap_dom"/>
</dbReference>
<name>A0AAE1H7L7_9NEOP</name>
<evidence type="ECO:0000256" key="3">
    <source>
        <dbReference type="ARBA" id="ARBA00007058"/>
    </source>
</evidence>
<comment type="caution">
    <text evidence="14">The sequence shown here is derived from an EMBL/GenBank/DDBJ whole genome shotgun (WGS) entry which is preliminary data.</text>
</comment>
<organism evidence="14 15">
    <name type="scientific">Frankliniella fusca</name>
    <dbReference type="NCBI Taxonomy" id="407009"/>
    <lineage>
        <taxon>Eukaryota</taxon>
        <taxon>Metazoa</taxon>
        <taxon>Ecdysozoa</taxon>
        <taxon>Arthropoda</taxon>
        <taxon>Hexapoda</taxon>
        <taxon>Insecta</taxon>
        <taxon>Pterygota</taxon>
        <taxon>Neoptera</taxon>
        <taxon>Paraneoptera</taxon>
        <taxon>Thysanoptera</taxon>
        <taxon>Terebrantia</taxon>
        <taxon>Thripoidea</taxon>
        <taxon>Thripidae</taxon>
        <taxon>Frankliniella</taxon>
    </lineage>
</organism>
<dbReference type="NCBIfam" id="TIGR00729">
    <property type="entry name" value="ribonuclease HII"/>
    <property type="match status" value="1"/>
</dbReference>
<evidence type="ECO:0000256" key="9">
    <source>
        <dbReference type="PROSITE-ProRule" id="PRU01319"/>
    </source>
</evidence>
<feature type="transmembrane region" description="Helical" evidence="12">
    <location>
        <begin position="7"/>
        <end position="27"/>
    </location>
</feature>
<keyword evidence="12" id="KW-0472">Membrane</keyword>
<dbReference type="AlphaFoldDB" id="A0AAE1H7L7"/>
<evidence type="ECO:0000256" key="7">
    <source>
        <dbReference type="ARBA" id="ARBA00022801"/>
    </source>
</evidence>
<keyword evidence="6 9" id="KW-0255">Endonuclease</keyword>
<comment type="cofactor">
    <cofactor evidence="9">
        <name>Mn(2+)</name>
        <dbReference type="ChEBI" id="CHEBI:29035"/>
    </cofactor>
    <cofactor evidence="9">
        <name>Mg(2+)</name>
        <dbReference type="ChEBI" id="CHEBI:18420"/>
    </cofactor>
    <text evidence="9">Manganese or magnesium. Binds 1 divalent metal ion per monomer in the absence of substrate. May bind a second metal ion after substrate binding.</text>
</comment>
<dbReference type="FunFam" id="3.30.420.10:FF:000016">
    <property type="entry name" value="Ribonuclease"/>
    <property type="match status" value="1"/>
</dbReference>
<dbReference type="GO" id="GO:0046872">
    <property type="term" value="F:metal ion binding"/>
    <property type="evidence" value="ECO:0007669"/>
    <property type="project" value="UniProtKB-KW"/>
</dbReference>
<keyword evidence="4 9" id="KW-0540">Nuclease</keyword>
<dbReference type="InterPro" id="IPR036397">
    <property type="entry name" value="RNaseH_sf"/>
</dbReference>
<dbReference type="PROSITE" id="PS51975">
    <property type="entry name" value="RNASE_H_2"/>
    <property type="match status" value="1"/>
</dbReference>
<feature type="compositionally biased region" description="Polar residues" evidence="11">
    <location>
        <begin position="309"/>
        <end position="322"/>
    </location>
</feature>
<keyword evidence="5 9" id="KW-0479">Metal-binding</keyword>
<protein>
    <recommendedName>
        <fullName evidence="10">Ribonuclease</fullName>
        <ecNumber evidence="10">3.1.26.4</ecNumber>
    </recommendedName>
</protein>
<dbReference type="GO" id="GO:0043137">
    <property type="term" value="P:DNA replication, removal of RNA primer"/>
    <property type="evidence" value="ECO:0007669"/>
    <property type="project" value="TreeGrafter"/>
</dbReference>
<evidence type="ECO:0000256" key="4">
    <source>
        <dbReference type="ARBA" id="ARBA00022722"/>
    </source>
</evidence>
<keyword evidence="7 9" id="KW-0378">Hydrolase</keyword>
<dbReference type="GO" id="GO:0032299">
    <property type="term" value="C:ribonuclease H2 complex"/>
    <property type="evidence" value="ECO:0007669"/>
    <property type="project" value="UniProtKB-ARBA"/>
</dbReference>
<dbReference type="InterPro" id="IPR012337">
    <property type="entry name" value="RNaseH-like_sf"/>
</dbReference>
<comment type="catalytic activity">
    <reaction evidence="1 9 10">
        <text>Endonucleolytic cleavage to 5'-phosphomonoester.</text>
        <dbReference type="EC" id="3.1.26.4"/>
    </reaction>
</comment>